<name>A0A0F9LDY4_9ZZZZ</name>
<accession>A0A0F9LDY4</accession>
<comment type="caution">
    <text evidence="1">The sequence shown here is derived from an EMBL/GenBank/DDBJ whole genome shotgun (WGS) entry which is preliminary data.</text>
</comment>
<organism evidence="1">
    <name type="scientific">marine sediment metagenome</name>
    <dbReference type="NCBI Taxonomy" id="412755"/>
    <lineage>
        <taxon>unclassified sequences</taxon>
        <taxon>metagenomes</taxon>
        <taxon>ecological metagenomes</taxon>
    </lineage>
</organism>
<proteinExistence type="predicted"/>
<gene>
    <name evidence="1" type="ORF">LCGC14_1225610</name>
</gene>
<reference evidence="1" key="1">
    <citation type="journal article" date="2015" name="Nature">
        <title>Complex archaea that bridge the gap between prokaryotes and eukaryotes.</title>
        <authorList>
            <person name="Spang A."/>
            <person name="Saw J.H."/>
            <person name="Jorgensen S.L."/>
            <person name="Zaremba-Niedzwiedzka K."/>
            <person name="Martijn J."/>
            <person name="Lind A.E."/>
            <person name="van Eijk R."/>
            <person name="Schleper C."/>
            <person name="Guy L."/>
            <person name="Ettema T.J."/>
        </authorList>
    </citation>
    <scope>NUCLEOTIDE SEQUENCE</scope>
</reference>
<evidence type="ECO:0000313" key="1">
    <source>
        <dbReference type="EMBL" id="KKM91723.1"/>
    </source>
</evidence>
<protein>
    <submittedName>
        <fullName evidence="1">Uncharacterized protein</fullName>
    </submittedName>
</protein>
<dbReference type="EMBL" id="LAZR01006494">
    <property type="protein sequence ID" value="KKM91723.1"/>
    <property type="molecule type" value="Genomic_DNA"/>
</dbReference>
<sequence length="119" mass="13422">MNQDEIKKEIKDLSYGIQFHREQGDFHHGVADKRLASVKRLEAQLVEAEKPKLRHGDYGYDKHHGRFVVVSQATLDGSPKAIFESTGGLINADERLSPDGRLGNIFDDMKNMAEKEKTA</sequence>
<dbReference type="AlphaFoldDB" id="A0A0F9LDY4"/>